<keyword evidence="1" id="KW-0472">Membrane</keyword>
<sequence length="198" mass="21892">MEESSKKLTVKDLATIGIFCAIMVVVFIAFSMITGASLFFNMILNAVFTALILSPFFVYLCMKVAKPGICFIYNAIHAIMAGLLMGPFLIPWFIGGGIIAEAFMIGNKTYKNIKRVTIAWVITSLVRAMHGMSEIWFFKDAFIKSGVSPEQVAVQAQYYTSPKWVLISCGLTVMAAVCGCMLSNKIMEKYFKKSGAIR</sequence>
<evidence type="ECO:0000256" key="1">
    <source>
        <dbReference type="SAM" id="Phobius"/>
    </source>
</evidence>
<feature type="transmembrane region" description="Helical" evidence="1">
    <location>
        <begin position="39"/>
        <end position="59"/>
    </location>
</feature>
<dbReference type="Pfam" id="PF09605">
    <property type="entry name" value="Trep_Strep"/>
    <property type="match status" value="1"/>
</dbReference>
<feature type="transmembrane region" description="Helical" evidence="1">
    <location>
        <begin position="164"/>
        <end position="183"/>
    </location>
</feature>
<dbReference type="NCBIfam" id="TIGR02185">
    <property type="entry name" value="Trep_Strep"/>
    <property type="match status" value="1"/>
</dbReference>
<feature type="transmembrane region" description="Helical" evidence="1">
    <location>
        <begin position="71"/>
        <end position="94"/>
    </location>
</feature>
<protein>
    <submittedName>
        <fullName evidence="2">Trep_Strep domain-containing protein</fullName>
    </submittedName>
</protein>
<keyword evidence="3" id="KW-1185">Reference proteome</keyword>
<dbReference type="InterPro" id="IPR011733">
    <property type="entry name" value="CHP02185_IM"/>
</dbReference>
<keyword evidence="1" id="KW-1133">Transmembrane helix</keyword>
<evidence type="ECO:0000313" key="3">
    <source>
        <dbReference type="Proteomes" id="UP000243494"/>
    </source>
</evidence>
<evidence type="ECO:0000313" key="2">
    <source>
        <dbReference type="EMBL" id="RDY23465.1"/>
    </source>
</evidence>
<dbReference type="EMBL" id="NOJZ02000012">
    <property type="protein sequence ID" value="RDY23465.1"/>
    <property type="molecule type" value="Genomic_DNA"/>
</dbReference>
<comment type="caution">
    <text evidence="2">The sequence shown here is derived from an EMBL/GenBank/DDBJ whole genome shotgun (WGS) entry which is preliminary data.</text>
</comment>
<dbReference type="OrthoDB" id="9781459at2"/>
<dbReference type="AlphaFoldDB" id="A0A371ISN7"/>
<organism evidence="2 3">
    <name type="scientific">Romboutsia maritimum</name>
    <dbReference type="NCBI Taxonomy" id="2020948"/>
    <lineage>
        <taxon>Bacteria</taxon>
        <taxon>Bacillati</taxon>
        <taxon>Bacillota</taxon>
        <taxon>Clostridia</taxon>
        <taxon>Peptostreptococcales</taxon>
        <taxon>Peptostreptococcaceae</taxon>
        <taxon>Romboutsia</taxon>
    </lineage>
</organism>
<dbReference type="RefSeq" id="WP_095404436.1">
    <property type="nucleotide sequence ID" value="NZ_NOJZ02000012.1"/>
</dbReference>
<name>A0A371ISN7_9FIRM</name>
<gene>
    <name evidence="2" type="ORF">CHF27_008240</name>
</gene>
<feature type="transmembrane region" description="Helical" evidence="1">
    <location>
        <begin position="12"/>
        <end position="33"/>
    </location>
</feature>
<keyword evidence="1" id="KW-0812">Transmembrane</keyword>
<dbReference type="Proteomes" id="UP000243494">
    <property type="component" value="Unassembled WGS sequence"/>
</dbReference>
<accession>A0A371ISN7</accession>
<reference evidence="2 3" key="1">
    <citation type="journal article" date="2017" name="Genome Announc.">
        <title>Draft Genome Sequence of Romboutsia maritimum sp. nov. Strain CCRI-22766(T), Isolated from Coastal Estuarine Mud.</title>
        <authorList>
            <person name="Maheux A.F."/>
            <person name="Boudreau D.K."/>
            <person name="Berube E."/>
            <person name="Boissinot M."/>
            <person name="Raymond F."/>
            <person name="Brodeur S."/>
            <person name="Corbeil J."/>
            <person name="Brightwell G."/>
            <person name="Broda D."/>
            <person name="Omar R.F."/>
            <person name="Bergeron M.G."/>
        </authorList>
    </citation>
    <scope>NUCLEOTIDE SEQUENCE [LARGE SCALE GENOMIC DNA]</scope>
    <source>
        <strain evidence="2 3">CCRI-22766</strain>
    </source>
</reference>
<proteinExistence type="predicted"/>